<dbReference type="PANTHER" id="PTHR10629">
    <property type="entry name" value="CYTOSINE-SPECIFIC METHYLTRANSFERASE"/>
    <property type="match status" value="1"/>
</dbReference>
<dbReference type="PANTHER" id="PTHR10629:SF52">
    <property type="entry name" value="DNA (CYTOSINE-5)-METHYLTRANSFERASE 1"/>
    <property type="match status" value="1"/>
</dbReference>
<dbReference type="RefSeq" id="WP_115363821.1">
    <property type="nucleotide sequence ID" value="NZ_QDKL01000004.1"/>
</dbReference>
<dbReference type="SUPFAM" id="SSF53335">
    <property type="entry name" value="S-adenosyl-L-methionine-dependent methyltransferases"/>
    <property type="match status" value="1"/>
</dbReference>
<protein>
    <recommendedName>
        <fullName evidence="8">Cytosine-specific methyltransferase</fullName>
        <ecNumber evidence="8">2.1.1.37</ecNumber>
    </recommendedName>
</protein>
<evidence type="ECO:0000256" key="6">
    <source>
        <dbReference type="PROSITE-ProRule" id="PRU01016"/>
    </source>
</evidence>
<dbReference type="NCBIfam" id="TIGR00675">
    <property type="entry name" value="dcm"/>
    <property type="match status" value="1"/>
</dbReference>
<dbReference type="PROSITE" id="PS00095">
    <property type="entry name" value="C5_MTASE_2"/>
    <property type="match status" value="1"/>
</dbReference>
<dbReference type="GO" id="GO:0008168">
    <property type="term" value="F:methyltransferase activity"/>
    <property type="evidence" value="ECO:0007669"/>
    <property type="project" value="UniProtKB-KW"/>
</dbReference>
<comment type="similarity">
    <text evidence="6 7">Belongs to the class I-like SAM-binding methyltransferase superfamily. C5-methyltransferase family.</text>
</comment>
<evidence type="ECO:0000256" key="1">
    <source>
        <dbReference type="ARBA" id="ARBA00022603"/>
    </source>
</evidence>
<evidence type="ECO:0000256" key="4">
    <source>
        <dbReference type="ARBA" id="ARBA00022747"/>
    </source>
</evidence>
<name>A0ABY0IGA1_9BACT</name>
<proteinExistence type="inferred from homology"/>
<dbReference type="InterPro" id="IPR031303">
    <property type="entry name" value="C5_meth_CS"/>
</dbReference>
<dbReference type="InterPro" id="IPR029063">
    <property type="entry name" value="SAM-dependent_MTases_sf"/>
</dbReference>
<evidence type="ECO:0000313" key="9">
    <source>
        <dbReference type="EMBL" id="RZF20392.1"/>
    </source>
</evidence>
<keyword evidence="1 6" id="KW-0489">Methyltransferase</keyword>
<comment type="catalytic activity">
    <reaction evidence="5 8">
        <text>a 2'-deoxycytidine in DNA + S-adenosyl-L-methionine = a 5-methyl-2'-deoxycytidine in DNA + S-adenosyl-L-homocysteine + H(+)</text>
        <dbReference type="Rhea" id="RHEA:13681"/>
        <dbReference type="Rhea" id="RHEA-COMP:11369"/>
        <dbReference type="Rhea" id="RHEA-COMP:11370"/>
        <dbReference type="ChEBI" id="CHEBI:15378"/>
        <dbReference type="ChEBI" id="CHEBI:57856"/>
        <dbReference type="ChEBI" id="CHEBI:59789"/>
        <dbReference type="ChEBI" id="CHEBI:85452"/>
        <dbReference type="ChEBI" id="CHEBI:85454"/>
        <dbReference type="EC" id="2.1.1.37"/>
    </reaction>
</comment>
<evidence type="ECO:0000256" key="2">
    <source>
        <dbReference type="ARBA" id="ARBA00022679"/>
    </source>
</evidence>
<keyword evidence="4" id="KW-0680">Restriction system</keyword>
<dbReference type="EC" id="2.1.1.37" evidence="8"/>
<keyword evidence="3 6" id="KW-0949">S-adenosyl-L-methionine</keyword>
<dbReference type="EMBL" id="QDKL01000004">
    <property type="protein sequence ID" value="RZF20392.1"/>
    <property type="molecule type" value="Genomic_DNA"/>
</dbReference>
<dbReference type="GO" id="GO:0032259">
    <property type="term" value="P:methylation"/>
    <property type="evidence" value="ECO:0007669"/>
    <property type="project" value="UniProtKB-KW"/>
</dbReference>
<dbReference type="PRINTS" id="PR00105">
    <property type="entry name" value="C5METTRFRASE"/>
</dbReference>
<dbReference type="PROSITE" id="PS00094">
    <property type="entry name" value="C5_MTASE_1"/>
    <property type="match status" value="1"/>
</dbReference>
<evidence type="ECO:0000313" key="10">
    <source>
        <dbReference type="Proteomes" id="UP000443582"/>
    </source>
</evidence>
<dbReference type="Pfam" id="PF00145">
    <property type="entry name" value="DNA_methylase"/>
    <property type="match status" value="1"/>
</dbReference>
<dbReference type="Gene3D" id="3.40.50.150">
    <property type="entry name" value="Vaccinia Virus protein VP39"/>
    <property type="match status" value="1"/>
</dbReference>
<evidence type="ECO:0000256" key="7">
    <source>
        <dbReference type="RuleBase" id="RU000416"/>
    </source>
</evidence>
<evidence type="ECO:0000256" key="8">
    <source>
        <dbReference type="RuleBase" id="RU000417"/>
    </source>
</evidence>
<organism evidence="9 10">
    <name type="scientific">Halobacteriovorax vibrionivorans</name>
    <dbReference type="NCBI Taxonomy" id="2152716"/>
    <lineage>
        <taxon>Bacteria</taxon>
        <taxon>Pseudomonadati</taxon>
        <taxon>Bdellovibrionota</taxon>
        <taxon>Bacteriovoracia</taxon>
        <taxon>Bacteriovoracales</taxon>
        <taxon>Halobacteriovoraceae</taxon>
        <taxon>Halobacteriovorax</taxon>
    </lineage>
</organism>
<dbReference type="PROSITE" id="PS51679">
    <property type="entry name" value="SAM_MT_C5"/>
    <property type="match status" value="1"/>
</dbReference>
<accession>A0ABY0IGA1</accession>
<dbReference type="InterPro" id="IPR050390">
    <property type="entry name" value="C5-Methyltransferase"/>
</dbReference>
<comment type="caution">
    <text evidence="9">The sequence shown here is derived from an EMBL/GenBank/DDBJ whole genome shotgun (WGS) entry which is preliminary data.</text>
</comment>
<sequence length="390" mass="44159">MSTNNKSRKNKKLKFIDIFSGAGGFSCGLEMAGLECVLGIDFNKHAMDTFALNHKKAYPYCGDISKLTNKRIKEILGDTDVNLVVGGPPCQGFSTVGPGNPDDIRNKLFLEFVRIVKLAKPEFIVIENVTGLLAKKNEMTLQAIFRRFNRLGYNLDVKVLSSQHYGVPEKRRRTIFIGSRINEKVEFPKITHDTVVAKTYRPPVTVGEALSDLTDKNGKIHNHDLDSAKIKSKLDLKRIKRIPEGKGIRYEKDEKAYLTPATKLGVDWKNMREGRFRQTKYQRLDSKSVSPTIMTHRHSYYHPTEHRYLTQREAAKIQSFPNHFVFSGPISAQWRQIGNAVPPLMGKAIGTAIKKMHKAHLKAKHDGKVNKKTKVKSIINDVRGGAFVYR</sequence>
<dbReference type="Gene3D" id="3.90.120.10">
    <property type="entry name" value="DNA Methylase, subunit A, domain 2"/>
    <property type="match status" value="1"/>
</dbReference>
<gene>
    <name evidence="9" type="ORF">DAY19_14615</name>
</gene>
<keyword evidence="2 6" id="KW-0808">Transferase</keyword>
<reference evidence="10" key="1">
    <citation type="journal article" date="2019" name="Int. J. Syst. Evol. Microbiol.">
        <title>Halobacteriovorax valvorus sp. nov., a novel prokaryotic predator isolated from coastal seawater of China.</title>
        <authorList>
            <person name="Chen M.-X."/>
        </authorList>
    </citation>
    <scope>NUCLEOTIDE SEQUENCE [LARGE SCALE GENOMIC DNA]</scope>
    <source>
        <strain evidence="10">BL9</strain>
    </source>
</reference>
<keyword evidence="10" id="KW-1185">Reference proteome</keyword>
<dbReference type="InterPro" id="IPR001525">
    <property type="entry name" value="C5_MeTfrase"/>
</dbReference>
<dbReference type="Proteomes" id="UP000443582">
    <property type="component" value="Unassembled WGS sequence"/>
</dbReference>
<evidence type="ECO:0000256" key="3">
    <source>
        <dbReference type="ARBA" id="ARBA00022691"/>
    </source>
</evidence>
<dbReference type="InterPro" id="IPR018117">
    <property type="entry name" value="C5_DNA_meth_AS"/>
</dbReference>
<evidence type="ECO:0000256" key="5">
    <source>
        <dbReference type="ARBA" id="ARBA00047422"/>
    </source>
</evidence>
<feature type="active site" evidence="6">
    <location>
        <position position="90"/>
    </location>
</feature>